<feature type="transmembrane region" description="Helical" evidence="1">
    <location>
        <begin position="470"/>
        <end position="490"/>
    </location>
</feature>
<feature type="transmembrane region" description="Helical" evidence="1">
    <location>
        <begin position="247"/>
        <end position="270"/>
    </location>
</feature>
<feature type="transmembrane region" description="Helical" evidence="1">
    <location>
        <begin position="539"/>
        <end position="564"/>
    </location>
</feature>
<feature type="transmembrane region" description="Helical" evidence="1">
    <location>
        <begin position="651"/>
        <end position="668"/>
    </location>
</feature>
<keyword evidence="1" id="KW-1133">Transmembrane helix</keyword>
<accession>A0AAV6ULY6</accession>
<feature type="domain" description="Nose resistant-to-fluoxetine protein N-terminal" evidence="3">
    <location>
        <begin position="72"/>
        <end position="236"/>
    </location>
</feature>
<evidence type="ECO:0000259" key="3">
    <source>
        <dbReference type="SMART" id="SM00703"/>
    </source>
</evidence>
<dbReference type="GO" id="GO:0016747">
    <property type="term" value="F:acyltransferase activity, transferring groups other than amino-acyl groups"/>
    <property type="evidence" value="ECO:0007669"/>
    <property type="project" value="InterPro"/>
</dbReference>
<keyword evidence="2" id="KW-0732">Signal</keyword>
<feature type="transmembrane region" description="Helical" evidence="1">
    <location>
        <begin position="688"/>
        <end position="713"/>
    </location>
</feature>
<proteinExistence type="predicted"/>
<dbReference type="Pfam" id="PF20146">
    <property type="entry name" value="NRF"/>
    <property type="match status" value="1"/>
</dbReference>
<dbReference type="EMBL" id="JAFNEN010000369">
    <property type="protein sequence ID" value="KAG8184565.1"/>
    <property type="molecule type" value="Genomic_DNA"/>
</dbReference>
<dbReference type="InterPro" id="IPR052728">
    <property type="entry name" value="O2_lipid_transport_reg"/>
</dbReference>
<keyword evidence="1" id="KW-0472">Membrane</keyword>
<evidence type="ECO:0000256" key="2">
    <source>
        <dbReference type="SAM" id="SignalP"/>
    </source>
</evidence>
<dbReference type="SMART" id="SM00703">
    <property type="entry name" value="NRF"/>
    <property type="match status" value="1"/>
</dbReference>
<dbReference type="Pfam" id="PF01757">
    <property type="entry name" value="Acyl_transf_3"/>
    <property type="match status" value="1"/>
</dbReference>
<dbReference type="PANTHER" id="PTHR11161:SF0">
    <property type="entry name" value="O-ACYLTRANSFERASE LIKE PROTEIN"/>
    <property type="match status" value="1"/>
</dbReference>
<name>A0AAV6ULY6_9ARAC</name>
<feature type="transmembrane region" description="Helical" evidence="1">
    <location>
        <begin position="325"/>
        <end position="341"/>
    </location>
</feature>
<comment type="caution">
    <text evidence="4">The sequence shown here is derived from an EMBL/GenBank/DDBJ whole genome shotgun (WGS) entry which is preliminary data.</text>
</comment>
<feature type="transmembrane region" description="Helical" evidence="1">
    <location>
        <begin position="409"/>
        <end position="429"/>
    </location>
</feature>
<dbReference type="Proteomes" id="UP000827092">
    <property type="component" value="Unassembled WGS sequence"/>
</dbReference>
<dbReference type="InterPro" id="IPR006621">
    <property type="entry name" value="Nose-resist-to-fluoxetine_N"/>
</dbReference>
<evidence type="ECO:0000313" key="5">
    <source>
        <dbReference type="Proteomes" id="UP000827092"/>
    </source>
</evidence>
<dbReference type="AlphaFoldDB" id="A0AAV6ULY6"/>
<feature type="transmembrane region" description="Helical" evidence="1">
    <location>
        <begin position="497"/>
        <end position="519"/>
    </location>
</feature>
<keyword evidence="5" id="KW-1185">Reference proteome</keyword>
<reference evidence="4 5" key="1">
    <citation type="journal article" date="2022" name="Nat. Ecol. Evol.">
        <title>A masculinizing supergene underlies an exaggerated male reproductive morph in a spider.</title>
        <authorList>
            <person name="Hendrickx F."/>
            <person name="De Corte Z."/>
            <person name="Sonet G."/>
            <person name="Van Belleghem S.M."/>
            <person name="Kostlbacher S."/>
            <person name="Vangestel C."/>
        </authorList>
    </citation>
    <scope>NUCLEOTIDE SEQUENCE [LARGE SCALE GENOMIC DNA]</scope>
    <source>
        <strain evidence="4">W744_W776</strain>
    </source>
</reference>
<dbReference type="InterPro" id="IPR002656">
    <property type="entry name" value="Acyl_transf_3_dom"/>
</dbReference>
<keyword evidence="1" id="KW-0812">Transmembrane</keyword>
<organism evidence="4 5">
    <name type="scientific">Oedothorax gibbosus</name>
    <dbReference type="NCBI Taxonomy" id="931172"/>
    <lineage>
        <taxon>Eukaryota</taxon>
        <taxon>Metazoa</taxon>
        <taxon>Ecdysozoa</taxon>
        <taxon>Arthropoda</taxon>
        <taxon>Chelicerata</taxon>
        <taxon>Arachnida</taxon>
        <taxon>Araneae</taxon>
        <taxon>Araneomorphae</taxon>
        <taxon>Entelegynae</taxon>
        <taxon>Araneoidea</taxon>
        <taxon>Linyphiidae</taxon>
        <taxon>Erigoninae</taxon>
        <taxon>Oedothorax</taxon>
    </lineage>
</organism>
<sequence>MRGWVLIALACTALLALAQDAEGAVAKEDSEGKDVVFETVAATEKRIKKLVNNGFKMALPYLMTAATEIKMNQKCLQGLLMLLRGALDIKDWAIKMVDALGKPSAGILEGTATAMGDYDECLDITVPKKMRPAPTPPYAEKDVAFHGQYCVVQIHLPEGIRQAAMAYQSGNRTNSDLANTKTFLRNLVKIAPRADVADLRLGVCIPSICSRDDLQSIINEISNQVHFGATAIRCETKQEKEYTTEQIVIISAIVLIALFVIIGTSIDLLIEFYKPELHTVGDSTTTKGKLLDALVSFSLHRNARKLFCVDEDDLSEIGCIRGMKFISVCLYIVVWTYATPQDFHFLKYRSAFYFHKFMEEWWFTIFANASAGVDTLFFIAGLQLSFKLFQRMKGGKVTIHIPKFLVKWYTRFTLSQVIVISLFLLLSLFGNGPIWRDVVSPNIKNCRERWWMNLLAVNNFWPTDDTCLPHTWLVCCLFHMMLLAPILFYLLSKSATLGIFVNVIIIIGSSIAIAMVTLMKDLPPAPAFYFLSFINIKIIWQKLFIQAYDHVAPFCLGILLGFMMNRYKKIQFKKTTILLLWCITAICNLAVICGLYGYRHGEPMETSVSAIYASLHRGVWALGLSWVVYACANGYGSFINAILSWKVFIPFDRLSSLTYLLHPLILFLHEGQLRERMYMAHLDQAMYATAYIVFTVALACLCYVTCCIPFLHIEQYLWYHESKVLEPEDVGVGEQAAKRKLKETQLSIVADICTKDVVEKQRSQPPTNFTERFRRTLNF</sequence>
<feature type="transmembrane region" description="Helical" evidence="1">
    <location>
        <begin position="576"/>
        <end position="598"/>
    </location>
</feature>
<feature type="chain" id="PRO_5043507367" description="Nose resistant-to-fluoxetine protein N-terminal domain-containing protein" evidence="2">
    <location>
        <begin position="24"/>
        <end position="779"/>
    </location>
</feature>
<protein>
    <recommendedName>
        <fullName evidence="3">Nose resistant-to-fluoxetine protein N-terminal domain-containing protein</fullName>
    </recommendedName>
</protein>
<gene>
    <name evidence="4" type="ORF">JTE90_007681</name>
</gene>
<feature type="transmembrane region" description="Helical" evidence="1">
    <location>
        <begin position="618"/>
        <end position="639"/>
    </location>
</feature>
<feature type="signal peptide" evidence="2">
    <location>
        <begin position="1"/>
        <end position="23"/>
    </location>
</feature>
<dbReference type="PANTHER" id="PTHR11161">
    <property type="entry name" value="O-ACYLTRANSFERASE"/>
    <property type="match status" value="1"/>
</dbReference>
<feature type="transmembrane region" description="Helical" evidence="1">
    <location>
        <begin position="361"/>
        <end position="389"/>
    </location>
</feature>
<evidence type="ECO:0000313" key="4">
    <source>
        <dbReference type="EMBL" id="KAG8184565.1"/>
    </source>
</evidence>
<evidence type="ECO:0000256" key="1">
    <source>
        <dbReference type="SAM" id="Phobius"/>
    </source>
</evidence>